<dbReference type="GeneTree" id="ENSGT00940000164715"/>
<dbReference type="Proteomes" id="UP001501920">
    <property type="component" value="Chromosome 25"/>
</dbReference>
<keyword evidence="1" id="KW-0472">Membrane</keyword>
<evidence type="ECO:0000259" key="2">
    <source>
        <dbReference type="Pfam" id="PF21365"/>
    </source>
</evidence>
<name>A0A3B4E1R0_PYGNA</name>
<dbReference type="PANTHER" id="PTHR43053:SF6">
    <property type="entry name" value="SITS-BINDING PROTEIN"/>
    <property type="match status" value="1"/>
</dbReference>
<dbReference type="InterPro" id="IPR013780">
    <property type="entry name" value="Glyco_hydro_b"/>
</dbReference>
<accession>A0A3B4E1R0</accession>
<reference evidence="3 4" key="1">
    <citation type="submission" date="2020-10" db="EMBL/GenBank/DDBJ databases">
        <title>Pygocentrus nattereri (red-bellied piranha) genome, fPygNat1, primary haplotype.</title>
        <authorList>
            <person name="Myers G."/>
            <person name="Meyer A."/>
            <person name="Karagic N."/>
            <person name="Pippel M."/>
            <person name="Winkler S."/>
            <person name="Tracey A."/>
            <person name="Wood J."/>
            <person name="Formenti G."/>
            <person name="Howe K."/>
            <person name="Fedrigo O."/>
            <person name="Jarvis E.D."/>
        </authorList>
    </citation>
    <scope>NUCLEOTIDE SEQUENCE [LARGE SCALE GENOMIC DNA]</scope>
</reference>
<keyword evidence="4" id="KW-1185">Reference proteome</keyword>
<dbReference type="AlphaFoldDB" id="A0A3B4E1R0"/>
<feature type="transmembrane region" description="Helical" evidence="1">
    <location>
        <begin position="28"/>
        <end position="48"/>
    </location>
</feature>
<keyword evidence="1" id="KW-0812">Transmembrane</keyword>
<dbReference type="InterPro" id="IPR050985">
    <property type="entry name" value="Alpha-glycosidase_related"/>
</dbReference>
<dbReference type="Pfam" id="PF21365">
    <property type="entry name" value="Glyco_hydro_31_3rd"/>
    <property type="match status" value="1"/>
</dbReference>
<reference evidence="3" key="2">
    <citation type="submission" date="2025-08" db="UniProtKB">
        <authorList>
            <consortium name="Ensembl"/>
        </authorList>
    </citation>
    <scope>IDENTIFICATION</scope>
</reference>
<dbReference type="Gene3D" id="3.20.20.80">
    <property type="entry name" value="Glycosidases"/>
    <property type="match status" value="1"/>
</dbReference>
<evidence type="ECO:0000313" key="3">
    <source>
        <dbReference type="Ensembl" id="ENSPNAP00000029675.1"/>
    </source>
</evidence>
<dbReference type="SUPFAM" id="SSF51011">
    <property type="entry name" value="Glycosyl hydrolase domain"/>
    <property type="match status" value="1"/>
</dbReference>
<dbReference type="InterPro" id="IPR048395">
    <property type="entry name" value="Glyco_hydro_31_C"/>
</dbReference>
<dbReference type="SUPFAM" id="SSF51445">
    <property type="entry name" value="(Trans)glycosidases"/>
    <property type="match status" value="1"/>
</dbReference>
<dbReference type="PANTHER" id="PTHR43053">
    <property type="entry name" value="GLYCOSIDASE FAMILY 31"/>
    <property type="match status" value="1"/>
</dbReference>
<evidence type="ECO:0000313" key="4">
    <source>
        <dbReference type="Proteomes" id="UP001501920"/>
    </source>
</evidence>
<protein>
    <recommendedName>
        <fullName evidence="2">Glycosyl hydrolase family 31 C-terminal domain-containing protein</fullName>
    </recommendedName>
</protein>
<evidence type="ECO:0000256" key="1">
    <source>
        <dbReference type="SAM" id="Phobius"/>
    </source>
</evidence>
<dbReference type="Gene3D" id="2.60.40.1180">
    <property type="entry name" value="Golgi alpha-mannosidase II"/>
    <property type="match status" value="1"/>
</dbReference>
<reference evidence="3" key="3">
    <citation type="submission" date="2025-09" db="UniProtKB">
        <authorList>
            <consortium name="Ensembl"/>
        </authorList>
    </citation>
    <scope>IDENTIFICATION</scope>
</reference>
<feature type="domain" description="Glycosyl hydrolase family 31 C-terminal" evidence="2">
    <location>
        <begin position="590"/>
        <end position="673"/>
    </location>
</feature>
<sequence length="676" mass="77037">MPHLRKPCPYPGVSWDSEHRAEPDPWKGTAACIAMGLLFVMTIGLIYWQVVDQSHKHWVLQGRFTGIFWDSKKHSLVFQTLSEDKTAVEVSVGQVGDPDLHVRFARNRCWLNSSGFCTEWDGRLEVKMVLEQDELLHMECYNITWMPLHCHVDMRHCFYMENIFWYGGAGVQAQKWPINTVNIPLQPFTVSDLRLNPSGYGSVLDHQFFGSTGVAVLFSPDVPLNVGIDSSLKLCVEPQHILVTQPLQYRVCVGRNLRAVHQKIAHECRHRPPQSSLWKLVVNTDSGARLEKKLRMFAKQLKRHQLNEVIISLDEHSTSLLLKMGYHDYLIKGHSYSHARNLPLIRHLNISVTFTPYVSVNNQQFQMSLQEGNEAFWLSRLTTTQGHLVPLMSPWKGDICVKLNISNPAAVRWFLEQVGTESAQLDAEYIILEGGEGSLSDGLPEVQVGQEYITLLAGLAMRVGRTAIVTSGTSDVPLFIMMSPLQGSWGYTGIKGIIPSILHYSILGYNFFISDAIGGSLVDHMISDEELFIRWLEIVSFLPVISFQTPPWSFSEYWVLNLTKSYLSLHHDFVVPLLLKYAHEWKETTNPIYRPLWWISPEDPFTFTIDDEFLIGSEVLVAPVTDQGKVERNIYLPGDGIQWRDRWNGQVFDGGTLLRSYSVRLEKVAVFLRIQS</sequence>
<proteinExistence type="predicted"/>
<dbReference type="InterPro" id="IPR017853">
    <property type="entry name" value="GH"/>
</dbReference>
<dbReference type="Ensembl" id="ENSPNAT00000017003.2">
    <property type="protein sequence ID" value="ENSPNAP00000029675.1"/>
    <property type="gene ID" value="ENSPNAG00000015998.2"/>
</dbReference>
<keyword evidence="1" id="KW-1133">Transmembrane helix</keyword>
<organism evidence="3 4">
    <name type="scientific">Pygocentrus nattereri</name>
    <name type="common">Red-bellied piranha</name>
    <dbReference type="NCBI Taxonomy" id="42514"/>
    <lineage>
        <taxon>Eukaryota</taxon>
        <taxon>Metazoa</taxon>
        <taxon>Chordata</taxon>
        <taxon>Craniata</taxon>
        <taxon>Vertebrata</taxon>
        <taxon>Euteleostomi</taxon>
        <taxon>Actinopterygii</taxon>
        <taxon>Neopterygii</taxon>
        <taxon>Teleostei</taxon>
        <taxon>Ostariophysi</taxon>
        <taxon>Characiformes</taxon>
        <taxon>Characoidei</taxon>
        <taxon>Pygocentrus</taxon>
    </lineage>
</organism>